<dbReference type="Proteomes" id="UP001172386">
    <property type="component" value="Unassembled WGS sequence"/>
</dbReference>
<protein>
    <submittedName>
        <fullName evidence="1">RNA polymerase-associated protein rtf1</fullName>
    </submittedName>
</protein>
<evidence type="ECO:0000313" key="2">
    <source>
        <dbReference type="Proteomes" id="UP001172386"/>
    </source>
</evidence>
<comment type="caution">
    <text evidence="1">The sequence shown here is derived from an EMBL/GenBank/DDBJ whole genome shotgun (WGS) entry which is preliminary data.</text>
</comment>
<keyword evidence="2" id="KW-1185">Reference proteome</keyword>
<gene>
    <name evidence="1" type="primary">RTF1</name>
    <name evidence="1" type="ORF">H2198_005367</name>
</gene>
<organism evidence="1 2">
    <name type="scientific">Neophaeococcomyces mojaviensis</name>
    <dbReference type="NCBI Taxonomy" id="3383035"/>
    <lineage>
        <taxon>Eukaryota</taxon>
        <taxon>Fungi</taxon>
        <taxon>Dikarya</taxon>
        <taxon>Ascomycota</taxon>
        <taxon>Pezizomycotina</taxon>
        <taxon>Eurotiomycetes</taxon>
        <taxon>Chaetothyriomycetidae</taxon>
        <taxon>Chaetothyriales</taxon>
        <taxon>Chaetothyriales incertae sedis</taxon>
        <taxon>Neophaeococcomyces</taxon>
    </lineage>
</organism>
<dbReference type="EMBL" id="JAPDRQ010000088">
    <property type="protein sequence ID" value="KAJ9655830.1"/>
    <property type="molecule type" value="Genomic_DNA"/>
</dbReference>
<name>A0ACC3A5S2_9EURO</name>
<reference evidence="1" key="1">
    <citation type="submission" date="2022-10" db="EMBL/GenBank/DDBJ databases">
        <title>Culturing micro-colonial fungi from biological soil crusts in the Mojave desert and describing Neophaeococcomyces mojavensis, and introducing the new genera and species Taxawa tesnikishii.</title>
        <authorList>
            <person name="Kurbessoian T."/>
            <person name="Stajich J.E."/>
        </authorList>
    </citation>
    <scope>NUCLEOTIDE SEQUENCE</scope>
    <source>
        <strain evidence="1">JES_112</strain>
    </source>
</reference>
<sequence length="613" mass="68552">MADLDAELLALAGGDSSGEESIASPQRGKSSSPATYEKEDTPPANARKPVARLVRKGRKRKDYSDDENEEMSVSGESRSASMSHSESEAEFETTDAKPMFPYEKLYYSAKDKAEIEAKPEIEREAILAERNEQVEKHEQNAQLRRMLSARAKEEAKQAAKKKRKASAADLDDSQRKSSRQRTKVGGGKAGEANSAIAAYKKQREEKNLRAEERKKRATERRVDSHVDDFSDADAEAESDNDYDERDRRPAKKRSVSPHKDDPFAELADMQRVRVGRENFAQVCWTPGFEQTLTGCYARVCLGPGRTQGQNEYRLCSIKGFQEGKPYAIVGPNGKSFLVNKYIIAAHGKATKPWSFLECSNSRFTDEEWRRYRLTMANEDCRMPTRGQVNAKLDQINKLINHKFTDAEISIKLRQQKELEDMVNRTAEKKELKDQIYEAEERGDDEAVKELEERLLNIVPMKLAMGTSLHPGPAPKAAPEADRMAELNKQNQRRIQDNMQRQAMLKRRMIKKKQVESDKLAPPKSLDDDLFGSASDISRAGTPVNGGIRSELGSRAGTPLATTALDGNGATPRSSTPTVMKTGGEVKKGLPVIKKSKRDDEVLQGLDLGIDIDI</sequence>
<proteinExistence type="predicted"/>
<evidence type="ECO:0000313" key="1">
    <source>
        <dbReference type="EMBL" id="KAJ9655830.1"/>
    </source>
</evidence>
<accession>A0ACC3A5S2</accession>